<dbReference type="Proteomes" id="UP000649617">
    <property type="component" value="Unassembled WGS sequence"/>
</dbReference>
<reference evidence="2" key="1">
    <citation type="submission" date="2021-02" db="EMBL/GenBank/DDBJ databases">
        <authorList>
            <person name="Dougan E. K."/>
            <person name="Rhodes N."/>
            <person name="Thang M."/>
            <person name="Chan C."/>
        </authorList>
    </citation>
    <scope>NUCLEOTIDE SEQUENCE</scope>
</reference>
<organism evidence="2 3">
    <name type="scientific">Symbiodinium pilosum</name>
    <name type="common">Dinoflagellate</name>
    <dbReference type="NCBI Taxonomy" id="2952"/>
    <lineage>
        <taxon>Eukaryota</taxon>
        <taxon>Sar</taxon>
        <taxon>Alveolata</taxon>
        <taxon>Dinophyceae</taxon>
        <taxon>Suessiales</taxon>
        <taxon>Symbiodiniaceae</taxon>
        <taxon>Symbiodinium</taxon>
    </lineage>
</organism>
<feature type="region of interest" description="Disordered" evidence="1">
    <location>
        <begin position="22"/>
        <end position="49"/>
    </location>
</feature>
<dbReference type="EMBL" id="CAJNIZ010023180">
    <property type="protein sequence ID" value="CAE7467010.1"/>
    <property type="molecule type" value="Genomic_DNA"/>
</dbReference>
<protein>
    <submittedName>
        <fullName evidence="2">Uncharacterized protein</fullName>
    </submittedName>
</protein>
<gene>
    <name evidence="2" type="ORF">SPIL2461_LOCUS11751</name>
</gene>
<comment type="caution">
    <text evidence="2">The sequence shown here is derived from an EMBL/GenBank/DDBJ whole genome shotgun (WGS) entry which is preliminary data.</text>
</comment>
<evidence type="ECO:0000256" key="1">
    <source>
        <dbReference type="SAM" id="MobiDB-lite"/>
    </source>
</evidence>
<dbReference type="AlphaFoldDB" id="A0A812S509"/>
<feature type="compositionally biased region" description="Low complexity" evidence="1">
    <location>
        <begin position="23"/>
        <end position="32"/>
    </location>
</feature>
<accession>A0A812S509</accession>
<evidence type="ECO:0000313" key="3">
    <source>
        <dbReference type="Proteomes" id="UP000649617"/>
    </source>
</evidence>
<sequence>MRGAALQSPSVEVRFKLAVVPKAATQSEASESATEDPPKDPGPPPSSEVAEVPVTETVVGKHIHQEALRRFGYFKSFQSFRSLEEIEGSVEVCLPASVGKSDIDGFVQFLYQGRLPCHWREIYGVWCLCDFLLAPDRWRTTVRKRLREALKGREDIENLFKLAEGSPEMMEFCQGLQRVIDVDAGELEQLLHMALRSEPESETRERVKGIVAASHETQAVSALLAVRQDPDNYTSARRPMPRMRRNFVHHRIPAPDHGLDLPEPVFDLRCHSELLDGEFLWLWKQLVPHVKVASAASVEHFRAVAKFFASFWSQHVSCECTMLEPEEGGFRAVKATCEVPLMAIFPHSRCEPLCGALKKMLLIGCRLLASGHVTSQELLELLDSGVTNGASAMSALSLNHMMLCEVLHAVPGMHRSAVRKHLLNSKTWAVWRRRSLQPSWRDDDGQDALMSALLDMY</sequence>
<evidence type="ECO:0000313" key="2">
    <source>
        <dbReference type="EMBL" id="CAE7467010.1"/>
    </source>
</evidence>
<proteinExistence type="predicted"/>
<name>A0A812S509_SYMPI</name>
<keyword evidence="3" id="KW-1185">Reference proteome</keyword>